<dbReference type="EMBL" id="CP073344">
    <property type="protein sequence ID" value="UTW04565.1"/>
    <property type="molecule type" value="Genomic_DNA"/>
</dbReference>
<evidence type="ECO:0000313" key="4">
    <source>
        <dbReference type="Proteomes" id="UP001059950"/>
    </source>
</evidence>
<dbReference type="CDD" id="cd11614">
    <property type="entry name" value="SAF_CpaB_FlgA_like"/>
    <property type="match status" value="1"/>
</dbReference>
<dbReference type="NCBIfam" id="TIGR03177">
    <property type="entry name" value="pilus_cpaB"/>
    <property type="match status" value="1"/>
</dbReference>
<keyword evidence="4" id="KW-1185">Reference proteome</keyword>
<organism evidence="3 4">
    <name type="scientific">Amphritea atlantica</name>
    <dbReference type="NCBI Taxonomy" id="355243"/>
    <lineage>
        <taxon>Bacteria</taxon>
        <taxon>Pseudomonadati</taxon>
        <taxon>Pseudomonadota</taxon>
        <taxon>Gammaproteobacteria</taxon>
        <taxon>Oceanospirillales</taxon>
        <taxon>Oceanospirillaceae</taxon>
        <taxon>Amphritea</taxon>
    </lineage>
</organism>
<dbReference type="Pfam" id="PF16976">
    <property type="entry name" value="RcpC"/>
    <property type="match status" value="1"/>
</dbReference>
<sequence length="250" mass="27016">MFKGRTLILILVSGLLAFGAAFMANNWLERQTPVVAESTSTDTESVVTAALEILYGQKVEARQLTTVEMPKAYAPEGAIRNTDDVVGMIAQADIIPGEILMSARFSKTATGSALASLIEPNMRAVTVRVNDVIGVAGFLLPGNRVDVLASREVSKRTYTDTILSDLKVLAVDQTARAKKNDPVIVRAVTLEVTPAQAERIVKARGEGPIQLSLRNPEDKSKPKPRVRTVSRDSYVTIIRGTNAQKSKVSL</sequence>
<dbReference type="SMART" id="SM00858">
    <property type="entry name" value="SAF"/>
    <property type="match status" value="1"/>
</dbReference>
<accession>A0ABY5GZP6</accession>
<dbReference type="InterPro" id="IPR013974">
    <property type="entry name" value="SAF"/>
</dbReference>
<dbReference type="Proteomes" id="UP001059950">
    <property type="component" value="Chromosome"/>
</dbReference>
<reference evidence="3" key="1">
    <citation type="submission" date="2021-04" db="EMBL/GenBank/DDBJ databases">
        <title>Oceanospirillales bacteria with DddD are important DMSP degraders in coastal seawater.</title>
        <authorList>
            <person name="Liu J."/>
        </authorList>
    </citation>
    <scope>NUCLEOTIDE SEQUENCE</scope>
    <source>
        <strain evidence="3">GY6</strain>
    </source>
</reference>
<proteinExistence type="predicted"/>
<dbReference type="InterPro" id="IPR031571">
    <property type="entry name" value="RcpC_dom"/>
</dbReference>
<evidence type="ECO:0000256" key="1">
    <source>
        <dbReference type="SAM" id="MobiDB-lite"/>
    </source>
</evidence>
<protein>
    <submittedName>
        <fullName evidence="3">Flp pilus assembly protein CpaB</fullName>
    </submittedName>
</protein>
<feature type="domain" description="SAF" evidence="2">
    <location>
        <begin position="44"/>
        <end position="106"/>
    </location>
</feature>
<name>A0ABY5GZP6_9GAMM</name>
<dbReference type="InterPro" id="IPR017592">
    <property type="entry name" value="Pilus_assmbl_Flp-typ_CpaB"/>
</dbReference>
<feature type="region of interest" description="Disordered" evidence="1">
    <location>
        <begin position="208"/>
        <end position="228"/>
    </location>
</feature>
<evidence type="ECO:0000259" key="2">
    <source>
        <dbReference type="SMART" id="SM00858"/>
    </source>
</evidence>
<dbReference type="Pfam" id="PF08666">
    <property type="entry name" value="SAF"/>
    <property type="match status" value="1"/>
</dbReference>
<evidence type="ECO:0000313" key="3">
    <source>
        <dbReference type="EMBL" id="UTW04565.1"/>
    </source>
</evidence>
<gene>
    <name evidence="3" type="primary">cpaB</name>
    <name evidence="3" type="ORF">KDX31_06060</name>
</gene>